<dbReference type="InterPro" id="IPR013783">
    <property type="entry name" value="Ig-like_fold"/>
</dbReference>
<name>A0A8X6KS21_TRICU</name>
<organism evidence="2 3">
    <name type="scientific">Trichonephila clavata</name>
    <name type="common">Joro spider</name>
    <name type="synonym">Nephila clavata</name>
    <dbReference type="NCBI Taxonomy" id="2740835"/>
    <lineage>
        <taxon>Eukaryota</taxon>
        <taxon>Metazoa</taxon>
        <taxon>Ecdysozoa</taxon>
        <taxon>Arthropoda</taxon>
        <taxon>Chelicerata</taxon>
        <taxon>Arachnida</taxon>
        <taxon>Araneae</taxon>
        <taxon>Araneomorphae</taxon>
        <taxon>Entelegynae</taxon>
        <taxon>Araneoidea</taxon>
        <taxon>Nephilidae</taxon>
        <taxon>Trichonephila</taxon>
    </lineage>
</organism>
<reference evidence="2" key="1">
    <citation type="submission" date="2020-07" db="EMBL/GenBank/DDBJ databases">
        <title>Multicomponent nature underlies the extraordinary mechanical properties of spider dragline silk.</title>
        <authorList>
            <person name="Kono N."/>
            <person name="Nakamura H."/>
            <person name="Mori M."/>
            <person name="Yoshida Y."/>
            <person name="Ohtoshi R."/>
            <person name="Malay A.D."/>
            <person name="Moran D.A.P."/>
            <person name="Tomita M."/>
            <person name="Numata K."/>
            <person name="Arakawa K."/>
        </authorList>
    </citation>
    <scope>NUCLEOTIDE SEQUENCE</scope>
</reference>
<dbReference type="PROSITE" id="PS50835">
    <property type="entry name" value="IG_LIKE"/>
    <property type="match status" value="1"/>
</dbReference>
<dbReference type="InterPro" id="IPR007110">
    <property type="entry name" value="Ig-like_dom"/>
</dbReference>
<feature type="domain" description="Ig-like" evidence="1">
    <location>
        <begin position="36"/>
        <end position="120"/>
    </location>
</feature>
<dbReference type="Proteomes" id="UP000887116">
    <property type="component" value="Unassembled WGS sequence"/>
</dbReference>
<proteinExistence type="predicted"/>
<dbReference type="OrthoDB" id="6515466at2759"/>
<gene>
    <name evidence="2" type="primary">NPHS1_2</name>
    <name evidence="2" type="ORF">TNCT_211611</name>
</gene>
<sequence>MYVPPAKRKGEMKCRLFRALKANAGVGRWIDPPSPPKIVGYEEGTPIKSGDFQRFTCVAIGGNPLATLRWFKRDREVRAITSISGSGVFSELVLRADASDNGAVYRCEATNSATEKPLITKIKLTVH</sequence>
<dbReference type="AlphaFoldDB" id="A0A8X6KS21"/>
<keyword evidence="3" id="KW-1185">Reference proteome</keyword>
<dbReference type="PANTHER" id="PTHR45889:SF8">
    <property type="entry name" value="IG-LIKE DOMAIN-CONTAINING PROTEIN"/>
    <property type="match status" value="1"/>
</dbReference>
<evidence type="ECO:0000313" key="2">
    <source>
        <dbReference type="EMBL" id="GFQ80358.1"/>
    </source>
</evidence>
<evidence type="ECO:0000259" key="1">
    <source>
        <dbReference type="PROSITE" id="PS50835"/>
    </source>
</evidence>
<evidence type="ECO:0000313" key="3">
    <source>
        <dbReference type="Proteomes" id="UP000887116"/>
    </source>
</evidence>
<accession>A0A8X6KS21</accession>
<dbReference type="EMBL" id="BMAO01032178">
    <property type="protein sequence ID" value="GFQ80358.1"/>
    <property type="molecule type" value="Genomic_DNA"/>
</dbReference>
<comment type="caution">
    <text evidence="2">The sequence shown here is derived from an EMBL/GenBank/DDBJ whole genome shotgun (WGS) entry which is preliminary data.</text>
</comment>
<dbReference type="SUPFAM" id="SSF48726">
    <property type="entry name" value="Immunoglobulin"/>
    <property type="match status" value="1"/>
</dbReference>
<protein>
    <submittedName>
        <fullName evidence="2">Nephrin</fullName>
    </submittedName>
</protein>
<dbReference type="PANTHER" id="PTHR45889">
    <property type="entry name" value="IG-LIKE DOMAIN-CONTAINING PROTEIN"/>
    <property type="match status" value="1"/>
</dbReference>
<dbReference type="Pfam" id="PF13927">
    <property type="entry name" value="Ig_3"/>
    <property type="match status" value="1"/>
</dbReference>
<dbReference type="InterPro" id="IPR036179">
    <property type="entry name" value="Ig-like_dom_sf"/>
</dbReference>
<feature type="non-terminal residue" evidence="2">
    <location>
        <position position="1"/>
    </location>
</feature>
<dbReference type="Gene3D" id="2.60.40.10">
    <property type="entry name" value="Immunoglobulins"/>
    <property type="match status" value="1"/>
</dbReference>